<organism evidence="6 7">
    <name type="scientific">Kribbella pittospori</name>
    <dbReference type="NCBI Taxonomy" id="722689"/>
    <lineage>
        <taxon>Bacteria</taxon>
        <taxon>Bacillati</taxon>
        <taxon>Actinomycetota</taxon>
        <taxon>Actinomycetes</taxon>
        <taxon>Propionibacteriales</taxon>
        <taxon>Kribbellaceae</taxon>
        <taxon>Kribbella</taxon>
    </lineage>
</organism>
<dbReference type="Proteomes" id="UP000291144">
    <property type="component" value="Unassembled WGS sequence"/>
</dbReference>
<proteinExistence type="inferred from homology"/>
<reference evidence="6 7" key="1">
    <citation type="submission" date="2019-02" db="EMBL/GenBank/DDBJ databases">
        <title>Kribbella capetownensis sp. nov. and Kribbella speibonae sp. nov., isolated from soil.</title>
        <authorList>
            <person name="Curtis S.M."/>
            <person name="Norton I."/>
            <person name="Everest G.J."/>
            <person name="Meyers P.R."/>
        </authorList>
    </citation>
    <scope>NUCLEOTIDE SEQUENCE [LARGE SCALE GENOMIC DNA]</scope>
    <source>
        <strain evidence="6 7">NRRL B-24813</strain>
    </source>
</reference>
<evidence type="ECO:0000313" key="7">
    <source>
        <dbReference type="Proteomes" id="UP000291144"/>
    </source>
</evidence>
<dbReference type="SMART" id="SM00382">
    <property type="entry name" value="AAA"/>
    <property type="match status" value="1"/>
</dbReference>
<name>A0A4R0JJ55_9ACTN</name>
<keyword evidence="7" id="KW-1185">Reference proteome</keyword>
<keyword evidence="2" id="KW-0813">Transport</keyword>
<evidence type="ECO:0000313" key="6">
    <source>
        <dbReference type="EMBL" id="TCC44826.1"/>
    </source>
</evidence>
<comment type="similarity">
    <text evidence="1">Belongs to the ABC transporter superfamily.</text>
</comment>
<dbReference type="GO" id="GO:0016887">
    <property type="term" value="F:ATP hydrolysis activity"/>
    <property type="evidence" value="ECO:0007669"/>
    <property type="project" value="InterPro"/>
</dbReference>
<feature type="domain" description="ABC transporter" evidence="5">
    <location>
        <begin position="2"/>
        <end position="227"/>
    </location>
</feature>
<evidence type="ECO:0000256" key="4">
    <source>
        <dbReference type="ARBA" id="ARBA00022840"/>
    </source>
</evidence>
<dbReference type="InterPro" id="IPR017871">
    <property type="entry name" value="ABC_transporter-like_CS"/>
</dbReference>
<evidence type="ECO:0000259" key="5">
    <source>
        <dbReference type="PROSITE" id="PS50893"/>
    </source>
</evidence>
<dbReference type="InterPro" id="IPR027417">
    <property type="entry name" value="P-loop_NTPase"/>
</dbReference>
<dbReference type="InterPro" id="IPR003593">
    <property type="entry name" value="AAA+_ATPase"/>
</dbReference>
<dbReference type="RefSeq" id="WP_131367459.1">
    <property type="nucleotide sequence ID" value="NZ_SJKB01000041.1"/>
</dbReference>
<gene>
    <name evidence="6" type="ORF">E0H73_45235</name>
</gene>
<dbReference type="InterPro" id="IPR003439">
    <property type="entry name" value="ABC_transporter-like_ATP-bd"/>
</dbReference>
<keyword evidence="3" id="KW-0547">Nucleotide-binding</keyword>
<sequence length="298" mass="31829">MITVSGLTKQYGKRLAVQDMTFYVVAGRVTGFVGPNGAGKSTTMRMMVGLTRPDSGEVRYDGTSYTDLKYPARIVGSVLDARCMHPGRTARNHLRAMAATSGLPAGRVEEVLAEVGLETAADQRAGGFSLGMRQRLALAGALLGDPRILLLDEPSNGLDPDGIRWLRTYLTDFATRGGTVFVSSHLIGELSMFAQDLVVVGGGRLLAADSVETITARGETVVIVRTPQPTDLVELLAGQHLHAEATGQRVVVRGTTTTTVSQIAFDHRIRVVELTESTTSLEDSLLDLTRVSAEFASA</sequence>
<evidence type="ECO:0000256" key="2">
    <source>
        <dbReference type="ARBA" id="ARBA00022448"/>
    </source>
</evidence>
<dbReference type="EMBL" id="SJKB01000041">
    <property type="protein sequence ID" value="TCC44826.1"/>
    <property type="molecule type" value="Genomic_DNA"/>
</dbReference>
<evidence type="ECO:0000256" key="1">
    <source>
        <dbReference type="ARBA" id="ARBA00005417"/>
    </source>
</evidence>
<keyword evidence="4 6" id="KW-0067">ATP-binding</keyword>
<dbReference type="GO" id="GO:0005524">
    <property type="term" value="F:ATP binding"/>
    <property type="evidence" value="ECO:0007669"/>
    <property type="project" value="UniProtKB-KW"/>
</dbReference>
<dbReference type="Gene3D" id="3.40.50.300">
    <property type="entry name" value="P-loop containing nucleotide triphosphate hydrolases"/>
    <property type="match status" value="1"/>
</dbReference>
<evidence type="ECO:0000256" key="3">
    <source>
        <dbReference type="ARBA" id="ARBA00022741"/>
    </source>
</evidence>
<protein>
    <submittedName>
        <fullName evidence="6">ATP-binding cassette domain-containing protein</fullName>
    </submittedName>
</protein>
<dbReference type="PANTHER" id="PTHR43335">
    <property type="entry name" value="ABC TRANSPORTER, ATP-BINDING PROTEIN"/>
    <property type="match status" value="1"/>
</dbReference>
<dbReference type="OrthoDB" id="9804819at2"/>
<comment type="caution">
    <text evidence="6">The sequence shown here is derived from an EMBL/GenBank/DDBJ whole genome shotgun (WGS) entry which is preliminary data.</text>
</comment>
<accession>A0A4R0JJ55</accession>
<dbReference type="Pfam" id="PF00005">
    <property type="entry name" value="ABC_tran"/>
    <property type="match status" value="1"/>
</dbReference>
<dbReference type="PROSITE" id="PS00211">
    <property type="entry name" value="ABC_TRANSPORTER_1"/>
    <property type="match status" value="1"/>
</dbReference>
<dbReference type="PROSITE" id="PS50893">
    <property type="entry name" value="ABC_TRANSPORTER_2"/>
    <property type="match status" value="1"/>
</dbReference>
<dbReference type="PANTHER" id="PTHR43335:SF4">
    <property type="entry name" value="ABC TRANSPORTER, ATP-BINDING PROTEIN"/>
    <property type="match status" value="1"/>
</dbReference>
<dbReference type="AlphaFoldDB" id="A0A4R0JJ55"/>
<dbReference type="SUPFAM" id="SSF52540">
    <property type="entry name" value="P-loop containing nucleoside triphosphate hydrolases"/>
    <property type="match status" value="1"/>
</dbReference>